<keyword evidence="9" id="KW-1185">Reference proteome</keyword>
<dbReference type="STRING" id="97331.A0A437AG98"/>
<evidence type="ECO:0000256" key="5">
    <source>
        <dbReference type="ARBA" id="ARBA00022801"/>
    </source>
</evidence>
<evidence type="ECO:0000259" key="7">
    <source>
        <dbReference type="Pfam" id="PF17917"/>
    </source>
</evidence>
<proteinExistence type="predicted"/>
<dbReference type="RefSeq" id="XP_067495674.1">
    <property type="nucleotide sequence ID" value="XM_067629677.1"/>
</dbReference>
<dbReference type="GO" id="GO:0003964">
    <property type="term" value="F:RNA-directed DNA polymerase activity"/>
    <property type="evidence" value="ECO:0007669"/>
    <property type="project" value="UniProtKB-KW"/>
</dbReference>
<keyword evidence="3" id="KW-0540">Nuclease</keyword>
<evidence type="ECO:0000256" key="4">
    <source>
        <dbReference type="ARBA" id="ARBA00022759"/>
    </source>
</evidence>
<protein>
    <recommendedName>
        <fullName evidence="7">Reverse transcriptase RNase H-like domain-containing protein</fullName>
    </recommendedName>
</protein>
<dbReference type="OrthoDB" id="3691706at2759"/>
<gene>
    <name evidence="8" type="ORF">DFL_001106</name>
</gene>
<dbReference type="GO" id="GO:0004519">
    <property type="term" value="F:endonuclease activity"/>
    <property type="evidence" value="ECO:0007669"/>
    <property type="project" value="UniProtKB-KW"/>
</dbReference>
<dbReference type="CDD" id="cd09274">
    <property type="entry name" value="RNase_HI_RT_Ty3"/>
    <property type="match status" value="1"/>
</dbReference>
<name>A0A437AG98_ARTFL</name>
<sequence>MFDGKKYPIRYESGVWSSVEQKYDAVKRECRELLKALKKLRFWLYGISFTVETDANTLVAQLNMPSTDLSGALVTRWLAWIWLFDFEVKHVPGKKHTAADGLSRRPATQEEIAEADNEEDIDDFIDAQLNNISLEINDIRILEDYADEWADVYIFLRTMRVLVGMP</sequence>
<dbReference type="Proteomes" id="UP000283090">
    <property type="component" value="Unassembled WGS sequence"/>
</dbReference>
<organism evidence="8 9">
    <name type="scientific">Arthrobotrys flagrans</name>
    <name type="common">Nematode-trapping fungus</name>
    <name type="synonym">Trichothecium flagrans</name>
    <dbReference type="NCBI Taxonomy" id="97331"/>
    <lineage>
        <taxon>Eukaryota</taxon>
        <taxon>Fungi</taxon>
        <taxon>Dikarya</taxon>
        <taxon>Ascomycota</taxon>
        <taxon>Pezizomycotina</taxon>
        <taxon>Orbiliomycetes</taxon>
        <taxon>Orbiliales</taxon>
        <taxon>Orbiliaceae</taxon>
        <taxon>Arthrobotrys</taxon>
    </lineage>
</organism>
<feature type="domain" description="Reverse transcriptase RNase H-like" evidence="7">
    <location>
        <begin position="3"/>
        <end position="80"/>
    </location>
</feature>
<comment type="caution">
    <text evidence="8">The sequence shown here is derived from an EMBL/GenBank/DDBJ whole genome shotgun (WGS) entry which is preliminary data.</text>
</comment>
<evidence type="ECO:0000256" key="2">
    <source>
        <dbReference type="ARBA" id="ARBA00022695"/>
    </source>
</evidence>
<accession>A0A437AG98</accession>
<keyword evidence="2" id="KW-0548">Nucleotidyltransferase</keyword>
<evidence type="ECO:0000256" key="6">
    <source>
        <dbReference type="ARBA" id="ARBA00022918"/>
    </source>
</evidence>
<dbReference type="PANTHER" id="PTHR34072">
    <property type="entry name" value="ENZYMATIC POLYPROTEIN-RELATED"/>
    <property type="match status" value="1"/>
</dbReference>
<dbReference type="EMBL" id="SAEB01000001">
    <property type="protein sequence ID" value="RVD90130.1"/>
    <property type="molecule type" value="Genomic_DNA"/>
</dbReference>
<evidence type="ECO:0000313" key="8">
    <source>
        <dbReference type="EMBL" id="RVD90130.1"/>
    </source>
</evidence>
<keyword evidence="4" id="KW-0255">Endonuclease</keyword>
<keyword evidence="1" id="KW-0808">Transferase</keyword>
<keyword evidence="6" id="KW-0695">RNA-directed DNA polymerase</keyword>
<reference evidence="8 9" key="1">
    <citation type="submission" date="2019-01" db="EMBL/GenBank/DDBJ databases">
        <title>Intercellular communication is required for trap formation in the nematode-trapping fungus Duddingtonia flagrans.</title>
        <authorList>
            <person name="Youssar L."/>
            <person name="Wernet V."/>
            <person name="Hensel N."/>
            <person name="Hildebrandt H.-G."/>
            <person name="Fischer R."/>
        </authorList>
    </citation>
    <scope>NUCLEOTIDE SEQUENCE [LARGE SCALE GENOMIC DNA]</scope>
    <source>
        <strain evidence="8 9">CBS H-5679</strain>
    </source>
</reference>
<dbReference type="GeneID" id="93583417"/>
<keyword evidence="5" id="KW-0378">Hydrolase</keyword>
<evidence type="ECO:0000256" key="3">
    <source>
        <dbReference type="ARBA" id="ARBA00022722"/>
    </source>
</evidence>
<evidence type="ECO:0000256" key="1">
    <source>
        <dbReference type="ARBA" id="ARBA00022679"/>
    </source>
</evidence>
<dbReference type="Pfam" id="PF17917">
    <property type="entry name" value="RT_RNaseH"/>
    <property type="match status" value="1"/>
</dbReference>
<dbReference type="AlphaFoldDB" id="A0A437AG98"/>
<evidence type="ECO:0000313" key="9">
    <source>
        <dbReference type="Proteomes" id="UP000283090"/>
    </source>
</evidence>
<dbReference type="VEuPathDB" id="FungiDB:DFL_001106"/>
<dbReference type="InterPro" id="IPR043502">
    <property type="entry name" value="DNA/RNA_pol_sf"/>
</dbReference>
<dbReference type="SUPFAM" id="SSF56672">
    <property type="entry name" value="DNA/RNA polymerases"/>
    <property type="match status" value="1"/>
</dbReference>
<dbReference type="GO" id="GO:0016787">
    <property type="term" value="F:hydrolase activity"/>
    <property type="evidence" value="ECO:0007669"/>
    <property type="project" value="UniProtKB-KW"/>
</dbReference>
<dbReference type="InterPro" id="IPR041373">
    <property type="entry name" value="RT_RNaseH"/>
</dbReference>